<accession>A0AAW3DDH9</accession>
<protein>
    <submittedName>
        <fullName evidence="1">Site-specific DNA-methyltransferase domain protein</fullName>
        <ecNumber evidence="1">2.1.1.72</ecNumber>
    </submittedName>
</protein>
<dbReference type="PANTHER" id="PTHR47806:SF1">
    <property type="entry name" value="RIBOSOMAL PROTEIN UL3 GLUTAMINE METHYLTRANSFERASE"/>
    <property type="match status" value="1"/>
</dbReference>
<comment type="caution">
    <text evidence="1">The sequence shown here is derived from an EMBL/GenBank/DDBJ whole genome shotgun (WGS) entry which is preliminary data.</text>
</comment>
<dbReference type="EC" id="2.1.1.72" evidence="1"/>
<reference evidence="1 2" key="1">
    <citation type="submission" date="2014-04" db="EMBL/GenBank/DDBJ databases">
        <authorList>
            <person name="Bishop-Lilly K.A."/>
            <person name="Broomall S.M."/>
            <person name="Chain P.S."/>
            <person name="Chertkov O."/>
            <person name="Coyne S.R."/>
            <person name="Daligault H.E."/>
            <person name="Davenport K.W."/>
            <person name="Erkkila T."/>
            <person name="Frey K.G."/>
            <person name="Gibbons H.S."/>
            <person name="Gu W."/>
            <person name="Jaissle J."/>
            <person name="Johnson S.L."/>
            <person name="Koroleva G.I."/>
            <person name="Ladner J.T."/>
            <person name="Lo C.-C."/>
            <person name="Minogue T.D."/>
            <person name="Munk C."/>
            <person name="Palacios G.F."/>
            <person name="Redden C.L."/>
            <person name="Rosenzweig C.N."/>
            <person name="Scholz M.B."/>
            <person name="Teshima H."/>
            <person name="Xu Y."/>
        </authorList>
    </citation>
    <scope>NUCLEOTIDE SEQUENCE [LARGE SCALE GENOMIC DNA]</scope>
    <source>
        <strain evidence="1 2">FAJ</strain>
    </source>
</reference>
<evidence type="ECO:0000313" key="1">
    <source>
        <dbReference type="EMBL" id="KFJ43559.1"/>
    </source>
</evidence>
<evidence type="ECO:0000313" key="2">
    <source>
        <dbReference type="Proteomes" id="UP000029117"/>
    </source>
</evidence>
<dbReference type="PANTHER" id="PTHR47806">
    <property type="entry name" value="50S RIBOSOMAL PROTEIN L3 GLUTAMINE METHYLTRANSFERASE"/>
    <property type="match status" value="1"/>
</dbReference>
<gene>
    <name evidence="1" type="primary">yfcB</name>
    <name evidence="1" type="ORF">DR78_1187</name>
</gene>
<name>A0AAW3DDH9_9GAMM</name>
<proteinExistence type="predicted"/>
<sequence>MTEKGVLIVEVGNSQYALMDLCPDIPFTWLSFADGGDGVFLLTYEELVKYKDSFKKYFQN</sequence>
<dbReference type="Proteomes" id="UP000029117">
    <property type="component" value="Unassembled WGS sequence"/>
</dbReference>
<dbReference type="GO" id="GO:0032259">
    <property type="term" value="P:methylation"/>
    <property type="evidence" value="ECO:0007669"/>
    <property type="project" value="UniProtKB-KW"/>
</dbReference>
<dbReference type="GO" id="GO:0005829">
    <property type="term" value="C:cytosol"/>
    <property type="evidence" value="ECO:0007669"/>
    <property type="project" value="TreeGrafter"/>
</dbReference>
<organism evidence="1 2">
    <name type="scientific">Francisella philomiragia</name>
    <dbReference type="NCBI Taxonomy" id="28110"/>
    <lineage>
        <taxon>Bacteria</taxon>
        <taxon>Pseudomonadati</taxon>
        <taxon>Pseudomonadota</taxon>
        <taxon>Gammaproteobacteria</taxon>
        <taxon>Thiotrichales</taxon>
        <taxon>Francisellaceae</taxon>
        <taxon>Francisella</taxon>
    </lineage>
</organism>
<dbReference type="GO" id="GO:0036009">
    <property type="term" value="F:protein-glutamine N-methyltransferase activity"/>
    <property type="evidence" value="ECO:0007669"/>
    <property type="project" value="InterPro"/>
</dbReference>
<keyword evidence="1" id="KW-0489">Methyltransferase</keyword>
<dbReference type="InterPro" id="IPR017127">
    <property type="entry name" value="Ribosome_uL3_MTase"/>
</dbReference>
<dbReference type="EMBL" id="JOUE01000003">
    <property type="protein sequence ID" value="KFJ43559.1"/>
    <property type="molecule type" value="Genomic_DNA"/>
</dbReference>
<dbReference type="AlphaFoldDB" id="A0AAW3DDH9"/>
<keyword evidence="1" id="KW-0808">Transferase</keyword>
<dbReference type="GO" id="GO:0009007">
    <property type="term" value="F:site-specific DNA-methyltransferase (adenine-specific) activity"/>
    <property type="evidence" value="ECO:0007669"/>
    <property type="project" value="UniProtKB-EC"/>
</dbReference>